<reference evidence="1 2" key="1">
    <citation type="submission" date="2014-10" db="EMBL/GenBank/DDBJ databases">
        <title>Draft genome sequence of the proteorhodopsin-containing marine bacterium Dokdonia donghaensis.</title>
        <authorList>
            <person name="Gomez-Consarnau L."/>
            <person name="Gonzalez J.M."/>
            <person name="Riedel T."/>
            <person name="Jaenicke S."/>
            <person name="Wagner-Doebler I."/>
            <person name="Fuhrman J.A."/>
        </authorList>
    </citation>
    <scope>NUCLEOTIDE SEQUENCE [LARGE SCALE GENOMIC DNA]</scope>
    <source>
        <strain evidence="1 2">DSW-1</strain>
    </source>
</reference>
<proteinExistence type="predicted"/>
<dbReference type="Proteomes" id="UP000030140">
    <property type="component" value="Unassembled WGS sequence"/>
</dbReference>
<dbReference type="Pfam" id="PF02635">
    <property type="entry name" value="DsrE"/>
    <property type="match status" value="1"/>
</dbReference>
<dbReference type="OrthoDB" id="7206705at2"/>
<name>A0A0A2GSQ8_9FLAO</name>
<gene>
    <name evidence="1" type="ORF">NV36_00895</name>
</gene>
<accession>A0A0A2GSQ8</accession>
<comment type="caution">
    <text evidence="1">The sequence shown here is derived from an EMBL/GenBank/DDBJ whole genome shotgun (WGS) entry which is preliminary data.</text>
</comment>
<dbReference type="PATRIC" id="fig|1300343.5.peg.2380"/>
<protein>
    <submittedName>
        <fullName evidence="1">Uncharacterized protein</fullName>
    </submittedName>
</protein>
<evidence type="ECO:0000313" key="2">
    <source>
        <dbReference type="Proteomes" id="UP000030140"/>
    </source>
</evidence>
<dbReference type="Gene3D" id="3.40.1260.10">
    <property type="entry name" value="DsrEFH-like"/>
    <property type="match status" value="1"/>
</dbReference>
<dbReference type="SUPFAM" id="SSF75169">
    <property type="entry name" value="DsrEFH-like"/>
    <property type="match status" value="1"/>
</dbReference>
<dbReference type="AlphaFoldDB" id="A0A0A2GSQ8"/>
<dbReference type="KEGG" id="ddo:I597_2360"/>
<dbReference type="PANTHER" id="PTHR37691">
    <property type="entry name" value="BLR3518 PROTEIN"/>
    <property type="match status" value="1"/>
</dbReference>
<dbReference type="PANTHER" id="PTHR37691:SF1">
    <property type="entry name" value="BLR3518 PROTEIN"/>
    <property type="match status" value="1"/>
</dbReference>
<sequence>MKNLLLIALCFAFAKAYSQQPSSQPGNLIKDFGKTFAVPEPDFKTDTEAQFYIVFDVAKAPEDPSVRNPYIDTMARFLNMHDKAGVPKENMHIRAAIHGKAAYGVLTNKLYKEKYGVDNPNIALLEALSDAGVELILCGQTAGSRNITSARRLEIVDVALSAMTVLSQSQMNGYSLIAF</sequence>
<dbReference type="RefSeq" id="WP_035324599.1">
    <property type="nucleotide sequence ID" value="NZ_CP015125.1"/>
</dbReference>
<dbReference type="InterPro" id="IPR027396">
    <property type="entry name" value="DsrEFH-like"/>
</dbReference>
<dbReference type="EMBL" id="JSAQ01000001">
    <property type="protein sequence ID" value="KGO05543.1"/>
    <property type="molecule type" value="Genomic_DNA"/>
</dbReference>
<dbReference type="InterPro" id="IPR003787">
    <property type="entry name" value="Sulphur_relay_DsrE/F-like"/>
</dbReference>
<organism evidence="1 2">
    <name type="scientific">Dokdonia donghaensis DSW-1</name>
    <dbReference type="NCBI Taxonomy" id="1300343"/>
    <lineage>
        <taxon>Bacteria</taxon>
        <taxon>Pseudomonadati</taxon>
        <taxon>Bacteroidota</taxon>
        <taxon>Flavobacteriia</taxon>
        <taxon>Flavobacteriales</taxon>
        <taxon>Flavobacteriaceae</taxon>
        <taxon>Dokdonia</taxon>
    </lineage>
</organism>
<keyword evidence="2" id="KW-1185">Reference proteome</keyword>
<evidence type="ECO:0000313" key="1">
    <source>
        <dbReference type="EMBL" id="KGO05543.1"/>
    </source>
</evidence>